<proteinExistence type="predicted"/>
<dbReference type="AlphaFoldDB" id="A0A0H4VPY0"/>
<reference evidence="2 3" key="1">
    <citation type="submission" date="2015-01" db="EMBL/GenBank/DDBJ databases">
        <title>Rufibacter sp./DG31D/ whole genome sequencing.</title>
        <authorList>
            <person name="Kim M.K."/>
            <person name="Srinivasan S."/>
            <person name="Lee J.-J."/>
        </authorList>
    </citation>
    <scope>NUCLEOTIDE SEQUENCE [LARGE SCALE GENOMIC DNA]</scope>
    <source>
        <strain evidence="2 3">DG31D</strain>
    </source>
</reference>
<dbReference type="OrthoDB" id="1332755at2"/>
<evidence type="ECO:0000256" key="1">
    <source>
        <dbReference type="SAM" id="Phobius"/>
    </source>
</evidence>
<feature type="transmembrane region" description="Helical" evidence="1">
    <location>
        <begin position="71"/>
        <end position="95"/>
    </location>
</feature>
<keyword evidence="3" id="KW-1185">Reference proteome</keyword>
<organism evidence="2 3">
    <name type="scientific">Rufibacter radiotolerans</name>
    <dbReference type="NCBI Taxonomy" id="1379910"/>
    <lineage>
        <taxon>Bacteria</taxon>
        <taxon>Pseudomonadati</taxon>
        <taxon>Bacteroidota</taxon>
        <taxon>Cytophagia</taxon>
        <taxon>Cytophagales</taxon>
        <taxon>Hymenobacteraceae</taxon>
        <taxon>Rufibacter</taxon>
    </lineage>
</organism>
<dbReference type="STRING" id="1379910.TH63_19645"/>
<keyword evidence="1" id="KW-0472">Membrane</keyword>
<evidence type="ECO:0000313" key="3">
    <source>
        <dbReference type="Proteomes" id="UP000036458"/>
    </source>
</evidence>
<dbReference type="Proteomes" id="UP000036458">
    <property type="component" value="Chromosome"/>
</dbReference>
<dbReference type="KEGG" id="ruf:TH63_19645"/>
<dbReference type="PATRIC" id="fig|1379910.4.peg.4285"/>
<feature type="transmembrane region" description="Helical" evidence="1">
    <location>
        <begin position="21"/>
        <end position="41"/>
    </location>
</feature>
<dbReference type="EMBL" id="CP010777">
    <property type="protein sequence ID" value="AKQ47363.1"/>
    <property type="molecule type" value="Genomic_DNA"/>
</dbReference>
<protein>
    <submittedName>
        <fullName evidence="2">Uncharacterized protein</fullName>
    </submittedName>
</protein>
<evidence type="ECO:0000313" key="2">
    <source>
        <dbReference type="EMBL" id="AKQ47363.1"/>
    </source>
</evidence>
<name>A0A0H4VPY0_9BACT</name>
<keyword evidence="1" id="KW-1133">Transmembrane helix</keyword>
<dbReference type="RefSeq" id="WP_048922459.1">
    <property type="nucleotide sequence ID" value="NZ_CP010777.1"/>
</dbReference>
<keyword evidence="1" id="KW-0812">Transmembrane</keyword>
<sequence>MLEDFKDSVNSVLKERLVSPVFGAFAISWSIINYELIYYVLTVDSKVPVQTRLSFVKENYIDIDYNFWQPLAFSLLMLLLFPVSSGLVAIFKIWIDSIVKKLSFKVQKTIPIPHDDAIALYERIEKEEERRDRLFKEKEAKIIALNTQLEEGKGLFELTVSNLRDSFGEKINMQLHQIEELHKSRNEEIKQRGIAEKELRKMHRLYSAKIKILESIKPQLFPDKLSYLESVMNMILNQPFPLNVFFTLINDMPLDEKVRPIPAEVTDEDSLQYLEERGLIVFDEKSYSLTQLGEQIRTLLVLSDVAFVKIPKGTIKEI</sequence>
<gene>
    <name evidence="2" type="ORF">TH63_19645</name>
</gene>
<accession>A0A0H4VPY0</accession>